<feature type="domain" description="Sulfotransferase" evidence="3">
    <location>
        <begin position="7"/>
        <end position="261"/>
    </location>
</feature>
<dbReference type="RefSeq" id="WP_085091437.1">
    <property type="nucleotide sequence ID" value="NZ_FXAK01000009.1"/>
</dbReference>
<reference evidence="4 5" key="1">
    <citation type="submission" date="2017-04" db="EMBL/GenBank/DDBJ databases">
        <authorList>
            <person name="Afonso C.L."/>
            <person name="Miller P.J."/>
            <person name="Scott M.A."/>
            <person name="Spackman E."/>
            <person name="Goraichik I."/>
            <person name="Dimitrov K.M."/>
            <person name="Suarez D.L."/>
            <person name="Swayne D.E."/>
        </authorList>
    </citation>
    <scope>NUCLEOTIDE SEQUENCE [LARGE SCALE GENOMIC DNA]</scope>
    <source>
        <strain evidence="4 5">A2P</strain>
    </source>
</reference>
<organism evidence="4 5">
    <name type="scientific">Azospirillum oryzae</name>
    <dbReference type="NCBI Taxonomy" id="286727"/>
    <lineage>
        <taxon>Bacteria</taxon>
        <taxon>Pseudomonadati</taxon>
        <taxon>Pseudomonadota</taxon>
        <taxon>Alphaproteobacteria</taxon>
        <taxon>Rhodospirillales</taxon>
        <taxon>Azospirillaceae</taxon>
        <taxon>Azospirillum</taxon>
    </lineage>
</organism>
<name>A0A1X7HLV6_9PROT</name>
<dbReference type="AlphaFoldDB" id="A0A1X7HLV6"/>
<evidence type="ECO:0000256" key="2">
    <source>
        <dbReference type="ARBA" id="ARBA00022679"/>
    </source>
</evidence>
<comment type="similarity">
    <text evidence="1">Belongs to the sulfotransferase 1 family.</text>
</comment>
<proteinExistence type="inferred from homology"/>
<dbReference type="STRING" id="286727.SAMN02982917_6609"/>
<evidence type="ECO:0000313" key="4">
    <source>
        <dbReference type="EMBL" id="SMF89099.1"/>
    </source>
</evidence>
<dbReference type="InterPro" id="IPR000863">
    <property type="entry name" value="Sulfotransferase_dom"/>
</dbReference>
<evidence type="ECO:0000259" key="3">
    <source>
        <dbReference type="Pfam" id="PF00685"/>
    </source>
</evidence>
<dbReference type="OrthoDB" id="9804504at2"/>
<dbReference type="GO" id="GO:0008146">
    <property type="term" value="F:sulfotransferase activity"/>
    <property type="evidence" value="ECO:0007669"/>
    <property type="project" value="InterPro"/>
</dbReference>
<dbReference type="Gene3D" id="3.40.50.300">
    <property type="entry name" value="P-loop containing nucleotide triphosphate hydrolases"/>
    <property type="match status" value="1"/>
</dbReference>
<evidence type="ECO:0000313" key="5">
    <source>
        <dbReference type="Proteomes" id="UP000192936"/>
    </source>
</evidence>
<accession>A0A1X7HLV6</accession>
<dbReference type="EMBL" id="FXAK01000009">
    <property type="protein sequence ID" value="SMF89099.1"/>
    <property type="molecule type" value="Genomic_DNA"/>
</dbReference>
<dbReference type="Proteomes" id="UP000192936">
    <property type="component" value="Unassembled WGS sequence"/>
</dbReference>
<evidence type="ECO:0000256" key="1">
    <source>
        <dbReference type="ARBA" id="ARBA00005771"/>
    </source>
</evidence>
<dbReference type="PANTHER" id="PTHR11783">
    <property type="entry name" value="SULFOTRANSFERASE SULT"/>
    <property type="match status" value="1"/>
</dbReference>
<dbReference type="InterPro" id="IPR027417">
    <property type="entry name" value="P-loop_NTPase"/>
</dbReference>
<gene>
    <name evidence="4" type="ORF">SAMN02982917_6609</name>
</gene>
<protein>
    <submittedName>
        <fullName evidence="4">Sulfotransferase domain-containing protein</fullName>
    </submittedName>
</protein>
<dbReference type="SUPFAM" id="SSF52540">
    <property type="entry name" value="P-loop containing nucleoside triphosphate hydrolases"/>
    <property type="match status" value="1"/>
</dbReference>
<keyword evidence="2 4" id="KW-0808">Transferase</keyword>
<sequence length="273" mass="30236">MRDLISLSAFPKSGVTYLGFLMFHCLFGDEAGIGDLEKQYVIDIHAWPALRFAVPGGPRIVKSHFPFGPDRPGVGRTARAVYLIRHPVDVMMSAWDYRRFLNPAETPDDDEGGPADGPAFRRFVHDWLASGGAGFEVAGPWLRHVRSWLDQREIPVHLVTYTDLVDQPGRELAAILRFLDLPVPVERQAVAIARSSMAAMAALEADEVRNRRNGVFYRPELARSYEGGRRFINKGHRGCYATLLTDEERALADRTFGAEMSVYFSGGSGAGAG</sequence>
<dbReference type="Pfam" id="PF00685">
    <property type="entry name" value="Sulfotransfer_1"/>
    <property type="match status" value="1"/>
</dbReference>